<sequence length="144" mass="16875">MFEYLIYVKELKRLSKERHKLSEKFAELEKSYKGEDDHGHLSFLGHEQYELDCWIEYYKTTYLKSKADKLLVPMPDAKDAEMYRSCNFDDEQGDLNILTTKGMHKLRVMLREESKARREVVAFWFTIITGLIGATIGLVSVLKA</sequence>
<dbReference type="EMBL" id="JAKILJ010000091">
    <property type="protein sequence ID" value="MCL1107773.1"/>
    <property type="molecule type" value="Genomic_DNA"/>
</dbReference>
<organism evidence="2 3">
    <name type="scientific">Shewanella algicola</name>
    <dbReference type="NCBI Taxonomy" id="640633"/>
    <lineage>
        <taxon>Bacteria</taxon>
        <taxon>Pseudomonadati</taxon>
        <taxon>Pseudomonadota</taxon>
        <taxon>Gammaproteobacteria</taxon>
        <taxon>Alteromonadales</taxon>
        <taxon>Shewanellaceae</taxon>
        <taxon>Shewanella</taxon>
    </lineage>
</organism>
<name>A0A9X1ZIU2_9GAMM</name>
<protein>
    <submittedName>
        <fullName evidence="2">Uncharacterized protein</fullName>
    </submittedName>
</protein>
<gene>
    <name evidence="2" type="ORF">L2749_21480</name>
</gene>
<comment type="caution">
    <text evidence="2">The sequence shown here is derived from an EMBL/GenBank/DDBJ whole genome shotgun (WGS) entry which is preliminary data.</text>
</comment>
<evidence type="ECO:0000313" key="3">
    <source>
        <dbReference type="Proteomes" id="UP001139408"/>
    </source>
</evidence>
<proteinExistence type="predicted"/>
<keyword evidence="1" id="KW-0812">Transmembrane</keyword>
<keyword evidence="1" id="KW-1133">Transmembrane helix</keyword>
<dbReference type="Proteomes" id="UP001139408">
    <property type="component" value="Unassembled WGS sequence"/>
</dbReference>
<reference evidence="2" key="1">
    <citation type="submission" date="2022-01" db="EMBL/GenBank/DDBJ databases">
        <title>Whole genome-based taxonomy of the Shewanellaceae.</title>
        <authorList>
            <person name="Martin-Rodriguez A.J."/>
        </authorList>
    </citation>
    <scope>NUCLEOTIDE SEQUENCE</scope>
    <source>
        <strain evidence="2">DSM 23803</strain>
    </source>
</reference>
<dbReference type="RefSeq" id="WP_188927201.1">
    <property type="nucleotide sequence ID" value="NZ_BMQI01000092.1"/>
</dbReference>
<dbReference type="AlphaFoldDB" id="A0A9X1ZIU2"/>
<evidence type="ECO:0000313" key="2">
    <source>
        <dbReference type="EMBL" id="MCL1107773.1"/>
    </source>
</evidence>
<accession>A0A9X1ZIU2</accession>
<keyword evidence="3" id="KW-1185">Reference proteome</keyword>
<feature type="transmembrane region" description="Helical" evidence="1">
    <location>
        <begin position="120"/>
        <end position="142"/>
    </location>
</feature>
<keyword evidence="1" id="KW-0472">Membrane</keyword>
<evidence type="ECO:0000256" key="1">
    <source>
        <dbReference type="SAM" id="Phobius"/>
    </source>
</evidence>